<dbReference type="OrthoDB" id="8244198at2"/>
<gene>
    <name evidence="2" type="ORF">C8P69_10583</name>
</gene>
<proteinExistence type="predicted"/>
<comment type="caution">
    <text evidence="2">The sequence shown here is derived from an EMBL/GenBank/DDBJ whole genome shotgun (WGS) entry which is preliminary data.</text>
</comment>
<evidence type="ECO:0000313" key="2">
    <source>
        <dbReference type="EMBL" id="PTM54933.1"/>
    </source>
</evidence>
<dbReference type="InterPro" id="IPR009506">
    <property type="entry name" value="YjiS-like"/>
</dbReference>
<dbReference type="RefSeq" id="WP_108177706.1">
    <property type="nucleotide sequence ID" value="NZ_PZZL01000005.1"/>
</dbReference>
<protein>
    <submittedName>
        <fullName evidence="2">Uncharacterized protein DUF1127</fullName>
    </submittedName>
</protein>
<reference evidence="2 3" key="1">
    <citation type="submission" date="2018-04" db="EMBL/GenBank/DDBJ databases">
        <title>Genomic Encyclopedia of Archaeal and Bacterial Type Strains, Phase II (KMG-II): from individual species to whole genera.</title>
        <authorList>
            <person name="Goeker M."/>
        </authorList>
    </citation>
    <scope>NUCLEOTIDE SEQUENCE [LARGE SCALE GENOMIC DNA]</scope>
    <source>
        <strain evidence="2 3">DSM 25521</strain>
    </source>
</reference>
<evidence type="ECO:0000313" key="3">
    <source>
        <dbReference type="Proteomes" id="UP000241808"/>
    </source>
</evidence>
<sequence>MSYVATSASKPASTLSLLADRIAASVIRLLREIRIRNASNELRGLSPALLKDMGIARSDIDRVVRQGR</sequence>
<dbReference type="Pfam" id="PF06568">
    <property type="entry name" value="YjiS-like"/>
    <property type="match status" value="1"/>
</dbReference>
<evidence type="ECO:0000259" key="1">
    <source>
        <dbReference type="Pfam" id="PF06568"/>
    </source>
</evidence>
<dbReference type="Proteomes" id="UP000241808">
    <property type="component" value="Unassembled WGS sequence"/>
</dbReference>
<dbReference type="EMBL" id="PZZL01000005">
    <property type="protein sequence ID" value="PTM54933.1"/>
    <property type="molecule type" value="Genomic_DNA"/>
</dbReference>
<keyword evidence="3" id="KW-1185">Reference proteome</keyword>
<dbReference type="AlphaFoldDB" id="A0A2T4Z2F6"/>
<organism evidence="2 3">
    <name type="scientific">Phreatobacter oligotrophus</name>
    <dbReference type="NCBI Taxonomy" id="1122261"/>
    <lineage>
        <taxon>Bacteria</taxon>
        <taxon>Pseudomonadati</taxon>
        <taxon>Pseudomonadota</taxon>
        <taxon>Alphaproteobacteria</taxon>
        <taxon>Hyphomicrobiales</taxon>
        <taxon>Phreatobacteraceae</taxon>
        <taxon>Phreatobacter</taxon>
    </lineage>
</organism>
<name>A0A2T4Z2F6_9HYPH</name>
<feature type="domain" description="YjiS-like" evidence="1">
    <location>
        <begin position="33"/>
        <end position="61"/>
    </location>
</feature>
<accession>A0A2T4Z2F6</accession>